<protein>
    <recommendedName>
        <fullName evidence="4">Flagellar motor switch protein FliG</fullName>
    </recommendedName>
</protein>
<evidence type="ECO:0000256" key="9">
    <source>
        <dbReference type="ARBA" id="ARBA00023143"/>
    </source>
</evidence>
<dbReference type="GO" id="GO:0005886">
    <property type="term" value="C:plasma membrane"/>
    <property type="evidence" value="ECO:0007669"/>
    <property type="project" value="UniProtKB-SubCell"/>
</dbReference>
<dbReference type="STRING" id="1454373.ACMU_17895"/>
<keyword evidence="15" id="KW-1185">Reference proteome</keyword>
<dbReference type="Proteomes" id="UP000026249">
    <property type="component" value="Unassembled WGS sequence"/>
</dbReference>
<evidence type="ECO:0000256" key="8">
    <source>
        <dbReference type="ARBA" id="ARBA00023136"/>
    </source>
</evidence>
<evidence type="ECO:0000256" key="10">
    <source>
        <dbReference type="ARBA" id="ARBA00025598"/>
    </source>
</evidence>
<dbReference type="PANTHER" id="PTHR30534">
    <property type="entry name" value="FLAGELLAR MOTOR SWITCH PROTEIN FLIG"/>
    <property type="match status" value="1"/>
</dbReference>
<evidence type="ECO:0000256" key="7">
    <source>
        <dbReference type="ARBA" id="ARBA00022779"/>
    </source>
</evidence>
<comment type="subcellular location">
    <subcellularLocation>
        <location evidence="1">Bacterial flagellum basal body</location>
    </subcellularLocation>
    <subcellularLocation>
        <location evidence="2">Cell membrane</location>
        <topology evidence="2">Peripheral membrane protein</topology>
        <orientation evidence="2">Cytoplasmic side</orientation>
    </subcellularLocation>
</comment>
<reference evidence="14 15" key="1">
    <citation type="submission" date="2014-03" db="EMBL/GenBank/DDBJ databases">
        <title>Draft Genome Sequence of Actibacterium mucosum KCTC 23349, a Marine Alphaproteobacterium with Complex Ionic Requirements Isolated from Mediterranean Seawater at Malvarrosa Beach, Valencia, Spain.</title>
        <authorList>
            <person name="Arahal D.R."/>
            <person name="Shao Z."/>
            <person name="Lai Q."/>
            <person name="Pujalte M.J."/>
        </authorList>
    </citation>
    <scope>NUCLEOTIDE SEQUENCE [LARGE SCALE GENOMIC DNA]</scope>
    <source>
        <strain evidence="14 15">KCTC 23349</strain>
    </source>
</reference>
<dbReference type="InterPro" id="IPR028263">
    <property type="entry name" value="FliG_N"/>
</dbReference>
<evidence type="ECO:0000256" key="3">
    <source>
        <dbReference type="ARBA" id="ARBA00010299"/>
    </source>
</evidence>
<dbReference type="InterPro" id="IPR023087">
    <property type="entry name" value="Flg_Motor_Flig_C"/>
</dbReference>
<evidence type="ECO:0000259" key="11">
    <source>
        <dbReference type="Pfam" id="PF01706"/>
    </source>
</evidence>
<dbReference type="Pfam" id="PF01706">
    <property type="entry name" value="FliG_C"/>
    <property type="match status" value="1"/>
</dbReference>
<evidence type="ECO:0000256" key="2">
    <source>
        <dbReference type="ARBA" id="ARBA00004413"/>
    </source>
</evidence>
<keyword evidence="8" id="KW-0472">Membrane</keyword>
<dbReference type="GO" id="GO:0006935">
    <property type="term" value="P:chemotaxis"/>
    <property type="evidence" value="ECO:0007669"/>
    <property type="project" value="UniProtKB-KW"/>
</dbReference>
<dbReference type="InterPro" id="IPR011002">
    <property type="entry name" value="FliG_a-hlx"/>
</dbReference>
<dbReference type="PANTHER" id="PTHR30534:SF0">
    <property type="entry name" value="FLAGELLAR MOTOR SWITCH PROTEIN FLIG"/>
    <property type="match status" value="1"/>
</dbReference>
<comment type="caution">
    <text evidence="14">The sequence shown here is derived from an EMBL/GenBank/DDBJ whole genome shotgun (WGS) entry which is preliminary data.</text>
</comment>
<comment type="function">
    <text evidence="10">FliG is one of three proteins (FliG, FliN, FliM) that forms the rotor-mounted switch complex (C ring), located at the base of the basal body. This complex interacts with the CheY and CheZ chemotaxis proteins, in addition to contacting components of the motor that determine the direction of flagellar rotation.</text>
</comment>
<evidence type="ECO:0000256" key="6">
    <source>
        <dbReference type="ARBA" id="ARBA00022500"/>
    </source>
</evidence>
<dbReference type="InterPro" id="IPR032779">
    <property type="entry name" value="FliG_M"/>
</dbReference>
<dbReference type="Gene3D" id="1.10.220.30">
    <property type="match status" value="2"/>
</dbReference>
<sequence length="316" mass="33418">MRLLLSEGVNLPIADLPADLQSALTSELGAMRYIDAPTLRVVVGEFLEAMEQVGLTFPGGIEAALTMLDGHISEDLASRLRQGHGDAPDLWEELANVPHDMMVDVLSGESPLVAAVLLSKLPTADAAKILGLLPGDVARSIAVSVSQTAHVDPDTVDGIGETILEQIRAKPAPAFSDGADTRFGAILNLSGASTRDKVLNGLQADDSDFADRVRKAIFTIDHVATQLRATDAPVLTRSIAPEVLTTAFAGAPDHPATEYILSNISRRIADQLREAIQDRGEVTAEELEAAQTDIVLALRQLDADGEISLSPRNAAG</sequence>
<feature type="domain" description="Flagellar motor switch protein FliG middle" evidence="12">
    <location>
        <begin position="102"/>
        <end position="170"/>
    </location>
</feature>
<evidence type="ECO:0000259" key="13">
    <source>
        <dbReference type="Pfam" id="PF14842"/>
    </source>
</evidence>
<evidence type="ECO:0000313" key="15">
    <source>
        <dbReference type="Proteomes" id="UP000026249"/>
    </source>
</evidence>
<evidence type="ECO:0000259" key="12">
    <source>
        <dbReference type="Pfam" id="PF14841"/>
    </source>
</evidence>
<comment type="similarity">
    <text evidence="3">Belongs to the FliG family.</text>
</comment>
<keyword evidence="6" id="KW-0145">Chemotaxis</keyword>
<dbReference type="GO" id="GO:0003774">
    <property type="term" value="F:cytoskeletal motor activity"/>
    <property type="evidence" value="ECO:0007669"/>
    <property type="project" value="InterPro"/>
</dbReference>
<evidence type="ECO:0000256" key="4">
    <source>
        <dbReference type="ARBA" id="ARBA00021870"/>
    </source>
</evidence>
<dbReference type="SUPFAM" id="SSF48029">
    <property type="entry name" value="FliG"/>
    <property type="match status" value="1"/>
</dbReference>
<dbReference type="AlphaFoldDB" id="A0A037ZDM1"/>
<feature type="domain" description="Flagellar motor switch protein FliG C-terminal" evidence="11">
    <location>
        <begin position="201"/>
        <end position="309"/>
    </location>
</feature>
<dbReference type="InterPro" id="IPR000090">
    <property type="entry name" value="Flg_Motor_Flig"/>
</dbReference>
<dbReference type="Pfam" id="PF14842">
    <property type="entry name" value="FliG_N"/>
    <property type="match status" value="1"/>
</dbReference>
<dbReference type="Pfam" id="PF14841">
    <property type="entry name" value="FliG_M"/>
    <property type="match status" value="1"/>
</dbReference>
<evidence type="ECO:0000256" key="1">
    <source>
        <dbReference type="ARBA" id="ARBA00004117"/>
    </source>
</evidence>
<evidence type="ECO:0000313" key="14">
    <source>
        <dbReference type="EMBL" id="KAJ54579.1"/>
    </source>
</evidence>
<keyword evidence="9" id="KW-0975">Bacterial flagellum</keyword>
<dbReference type="PRINTS" id="PR00954">
    <property type="entry name" value="FLGMOTORFLIG"/>
</dbReference>
<dbReference type="GO" id="GO:0071973">
    <property type="term" value="P:bacterial-type flagellum-dependent cell motility"/>
    <property type="evidence" value="ECO:0007669"/>
    <property type="project" value="InterPro"/>
</dbReference>
<evidence type="ECO:0000256" key="5">
    <source>
        <dbReference type="ARBA" id="ARBA00022475"/>
    </source>
</evidence>
<gene>
    <name evidence="14" type="ORF">ACMU_17895</name>
</gene>
<proteinExistence type="inferred from homology"/>
<feature type="domain" description="Flagellar motor switch protein FliG N-terminal" evidence="13">
    <location>
        <begin position="3"/>
        <end position="81"/>
    </location>
</feature>
<name>A0A037ZDM1_9RHOB</name>
<keyword evidence="7" id="KW-0283">Flagellar rotation</keyword>
<keyword evidence="5" id="KW-1003">Cell membrane</keyword>
<dbReference type="GO" id="GO:0009425">
    <property type="term" value="C:bacterial-type flagellum basal body"/>
    <property type="evidence" value="ECO:0007669"/>
    <property type="project" value="UniProtKB-SubCell"/>
</dbReference>
<organism evidence="14 15">
    <name type="scientific">Actibacterium mucosum KCTC 23349</name>
    <dbReference type="NCBI Taxonomy" id="1454373"/>
    <lineage>
        <taxon>Bacteria</taxon>
        <taxon>Pseudomonadati</taxon>
        <taxon>Pseudomonadota</taxon>
        <taxon>Alphaproteobacteria</taxon>
        <taxon>Rhodobacterales</taxon>
        <taxon>Roseobacteraceae</taxon>
        <taxon>Actibacterium</taxon>
    </lineage>
</organism>
<dbReference type="EMBL" id="JFKE01000007">
    <property type="protein sequence ID" value="KAJ54579.1"/>
    <property type="molecule type" value="Genomic_DNA"/>
</dbReference>
<accession>A0A037ZDM1</accession>